<evidence type="ECO:0000313" key="2">
    <source>
        <dbReference type="EMBL" id="RRT51296.1"/>
    </source>
</evidence>
<dbReference type="AlphaFoldDB" id="A0A426YHZ3"/>
<dbReference type="EMBL" id="AMZH03012299">
    <property type="protein sequence ID" value="RRT51296.1"/>
    <property type="molecule type" value="Genomic_DNA"/>
</dbReference>
<dbReference type="Proteomes" id="UP000287651">
    <property type="component" value="Unassembled WGS sequence"/>
</dbReference>
<gene>
    <name evidence="2" type="ORF">B296_00050521</name>
</gene>
<feature type="compositionally biased region" description="Basic and acidic residues" evidence="1">
    <location>
        <begin position="1"/>
        <end position="10"/>
    </location>
</feature>
<accession>A0A426YHZ3</accession>
<feature type="region of interest" description="Disordered" evidence="1">
    <location>
        <begin position="56"/>
        <end position="77"/>
    </location>
</feature>
<name>A0A426YHZ3_ENSVE</name>
<feature type="compositionally biased region" description="Basic and acidic residues" evidence="1">
    <location>
        <begin position="17"/>
        <end position="28"/>
    </location>
</feature>
<organism evidence="2 3">
    <name type="scientific">Ensete ventricosum</name>
    <name type="common">Abyssinian banana</name>
    <name type="synonym">Musa ensete</name>
    <dbReference type="NCBI Taxonomy" id="4639"/>
    <lineage>
        <taxon>Eukaryota</taxon>
        <taxon>Viridiplantae</taxon>
        <taxon>Streptophyta</taxon>
        <taxon>Embryophyta</taxon>
        <taxon>Tracheophyta</taxon>
        <taxon>Spermatophyta</taxon>
        <taxon>Magnoliopsida</taxon>
        <taxon>Liliopsida</taxon>
        <taxon>Zingiberales</taxon>
        <taxon>Musaceae</taxon>
        <taxon>Ensete</taxon>
    </lineage>
</organism>
<protein>
    <submittedName>
        <fullName evidence="2">Uncharacterized protein</fullName>
    </submittedName>
</protein>
<reference evidence="2 3" key="1">
    <citation type="journal article" date="2014" name="Agronomy (Basel)">
        <title>A Draft Genome Sequence for Ensete ventricosum, the Drought-Tolerant Tree Against Hunger.</title>
        <authorList>
            <person name="Harrison J."/>
            <person name="Moore K.A."/>
            <person name="Paszkiewicz K."/>
            <person name="Jones T."/>
            <person name="Grant M."/>
            <person name="Ambacheew D."/>
            <person name="Muzemil S."/>
            <person name="Studholme D.J."/>
        </authorList>
    </citation>
    <scope>NUCLEOTIDE SEQUENCE [LARGE SCALE GENOMIC DNA]</scope>
</reference>
<feature type="region of interest" description="Disordered" evidence="1">
    <location>
        <begin position="1"/>
        <end position="33"/>
    </location>
</feature>
<sequence>MISLQSDEKGRKRSKRKENCKNQGRCDSKSSPSIFLSLPSLSRRNKNWKEAKNTYREELEEEPGAGAGAAPERNGFTKIKEGGNLLEKSSRARKVYRKRLGETRGGRSLA</sequence>
<comment type="caution">
    <text evidence="2">The sequence shown here is derived from an EMBL/GenBank/DDBJ whole genome shotgun (WGS) entry which is preliminary data.</text>
</comment>
<proteinExistence type="predicted"/>
<evidence type="ECO:0000313" key="3">
    <source>
        <dbReference type="Proteomes" id="UP000287651"/>
    </source>
</evidence>
<evidence type="ECO:0000256" key="1">
    <source>
        <dbReference type="SAM" id="MobiDB-lite"/>
    </source>
</evidence>